<evidence type="ECO:0000313" key="3">
    <source>
        <dbReference type="Proteomes" id="UP000246991"/>
    </source>
</evidence>
<feature type="compositionally biased region" description="Polar residues" evidence="1">
    <location>
        <begin position="123"/>
        <end position="132"/>
    </location>
</feature>
<organism evidence="2 3">
    <name type="scientific">Tuber magnatum</name>
    <name type="common">white Piedmont truffle</name>
    <dbReference type="NCBI Taxonomy" id="42249"/>
    <lineage>
        <taxon>Eukaryota</taxon>
        <taxon>Fungi</taxon>
        <taxon>Dikarya</taxon>
        <taxon>Ascomycota</taxon>
        <taxon>Pezizomycotina</taxon>
        <taxon>Pezizomycetes</taxon>
        <taxon>Pezizales</taxon>
        <taxon>Tuberaceae</taxon>
        <taxon>Tuber</taxon>
    </lineage>
</organism>
<evidence type="ECO:0000256" key="1">
    <source>
        <dbReference type="SAM" id="MobiDB-lite"/>
    </source>
</evidence>
<protein>
    <submittedName>
        <fullName evidence="2">Uncharacterized protein</fullName>
    </submittedName>
</protein>
<sequence>MALFTMTSGETRKKVGFQSSGLRLILYHSKPRAIATVGETHTSRTPVSPAHYGDRFTNTVDWSLLEHSSTGSLPVLECLPHYSSRPPDDCRMGIGCVLEYGSGTDIVRSSGGGGGGGGGGCRSCQTKVGKTPSNRKFHGVKNPTKHDHKQTNLKPFHTGSGPISLTHRSPTAPCFPPYGIALGPAAPERADTAPTGRLNTAHLNTSAPQNLYLIHQ</sequence>
<name>A0A317SQK8_9PEZI</name>
<feature type="compositionally biased region" description="Gly residues" evidence="1">
    <location>
        <begin position="110"/>
        <end position="121"/>
    </location>
</feature>
<reference evidence="2 3" key="1">
    <citation type="submission" date="2018-03" db="EMBL/GenBank/DDBJ databases">
        <title>Genomes of Pezizomycetes fungi and the evolution of truffles.</title>
        <authorList>
            <person name="Murat C."/>
            <person name="Payen T."/>
            <person name="Noel B."/>
            <person name="Kuo A."/>
            <person name="Martin F.M."/>
        </authorList>
    </citation>
    <scope>NUCLEOTIDE SEQUENCE [LARGE SCALE GENOMIC DNA]</scope>
    <source>
        <strain evidence="2">091103-1</strain>
    </source>
</reference>
<dbReference type="Proteomes" id="UP000246991">
    <property type="component" value="Unassembled WGS sequence"/>
</dbReference>
<dbReference type="EMBL" id="PYWC01000031">
    <property type="protein sequence ID" value="PWW76703.1"/>
    <property type="molecule type" value="Genomic_DNA"/>
</dbReference>
<dbReference type="AlphaFoldDB" id="A0A317SQK8"/>
<keyword evidence="3" id="KW-1185">Reference proteome</keyword>
<proteinExistence type="predicted"/>
<feature type="region of interest" description="Disordered" evidence="1">
    <location>
        <begin position="109"/>
        <end position="155"/>
    </location>
</feature>
<evidence type="ECO:0000313" key="2">
    <source>
        <dbReference type="EMBL" id="PWW76703.1"/>
    </source>
</evidence>
<gene>
    <name evidence="2" type="ORF">C7212DRAFT_363610</name>
</gene>
<accession>A0A317SQK8</accession>
<comment type="caution">
    <text evidence="2">The sequence shown here is derived from an EMBL/GenBank/DDBJ whole genome shotgun (WGS) entry which is preliminary data.</text>
</comment>